<sequence>MKVCIIGSGASGITVAKALRQHGVAFDWFEKGSAVGGMWRYDNDSGTSSAYRSLQIDTSSRSLSYPDFPVPEHWPPYLRHEQVLEYLESYARHFGVLDDVTTSTEVTSVEPLDGGRWSVTTATGTTGVYDAVVVANGHLSVPRTPEVPGDFDGTRMHSHHYRTPEEFTGKRVVVVGIGNSACDIAVDLARVAEQVHLSVRRSAWILPKYLFGRPTDHWGRFFSGRLKLPTRLSRTAVRWVARLASGGQERFGLPGPPHKVHQAHGTVSQELLPYIAYDWIRVHPTIERFDGGEVVFSDGTRVRADAVIHATGYDTSFPFLPDDVVDAARHGERLYRRMVHPDRPTLLFAGLVQPVGPTIPLVEVQGRWIARVLTGAVPLPRPAAMESEIAAHRRWVAKTFVGSPRHRLEVDFRDHVTGLAKDMETAS</sequence>
<gene>
    <name evidence="14" type="ORF">EV383_5625</name>
</gene>
<comment type="cofactor">
    <cofactor evidence="1">
        <name>FAD</name>
        <dbReference type="ChEBI" id="CHEBI:57692"/>
    </cofactor>
</comment>
<dbReference type="InterPro" id="IPR000960">
    <property type="entry name" value="Flavin_mOase"/>
</dbReference>
<comment type="similarity">
    <text evidence="4">Belongs to the FAD-binding monooxygenase family.</text>
</comment>
<dbReference type="GO" id="GO:0050661">
    <property type="term" value="F:NADP binding"/>
    <property type="evidence" value="ECO:0007669"/>
    <property type="project" value="InterPro"/>
</dbReference>
<evidence type="ECO:0000256" key="9">
    <source>
        <dbReference type="ARBA" id="ARBA00022857"/>
    </source>
</evidence>
<evidence type="ECO:0000256" key="10">
    <source>
        <dbReference type="ARBA" id="ARBA00022989"/>
    </source>
</evidence>
<dbReference type="AlphaFoldDB" id="A0A4Q7V542"/>
<keyword evidence="9" id="KW-0521">NADP</keyword>
<dbReference type="Pfam" id="PF00743">
    <property type="entry name" value="FMO-like"/>
    <property type="match status" value="1"/>
</dbReference>
<keyword evidence="8" id="KW-0274">FAD</keyword>
<evidence type="ECO:0000313" key="15">
    <source>
        <dbReference type="Proteomes" id="UP000291591"/>
    </source>
</evidence>
<name>A0A4Q7V542_PSEST</name>
<comment type="caution">
    <text evidence="14">The sequence shown here is derived from an EMBL/GenBank/DDBJ whole genome shotgun (WGS) entry which is preliminary data.</text>
</comment>
<protein>
    <submittedName>
        <fullName evidence="14">Cation diffusion facilitator CzcD-associated flavoprotein CzcO</fullName>
    </submittedName>
</protein>
<dbReference type="PRINTS" id="PR00370">
    <property type="entry name" value="FMOXYGENASE"/>
</dbReference>
<keyword evidence="13" id="KW-0472">Membrane</keyword>
<keyword evidence="11" id="KW-0560">Oxidoreductase</keyword>
<evidence type="ECO:0000256" key="11">
    <source>
        <dbReference type="ARBA" id="ARBA00023002"/>
    </source>
</evidence>
<dbReference type="RefSeq" id="WP_207223677.1">
    <property type="nucleotide sequence ID" value="NZ_SHKL01000001.1"/>
</dbReference>
<evidence type="ECO:0000256" key="7">
    <source>
        <dbReference type="ARBA" id="ARBA00022824"/>
    </source>
</evidence>
<evidence type="ECO:0000256" key="1">
    <source>
        <dbReference type="ARBA" id="ARBA00001974"/>
    </source>
</evidence>
<keyword evidence="12" id="KW-0503">Monooxygenase</keyword>
<dbReference type="PIRSF" id="PIRSF000332">
    <property type="entry name" value="FMO"/>
    <property type="match status" value="1"/>
</dbReference>
<dbReference type="InterPro" id="IPR050346">
    <property type="entry name" value="FMO-like"/>
</dbReference>
<keyword evidence="10" id="KW-1133">Transmembrane helix</keyword>
<comment type="similarity">
    <text evidence="3">Belongs to the FMO family.</text>
</comment>
<dbReference type="InterPro" id="IPR036188">
    <property type="entry name" value="FAD/NAD-bd_sf"/>
</dbReference>
<dbReference type="SUPFAM" id="SSF51905">
    <property type="entry name" value="FAD/NAD(P)-binding domain"/>
    <property type="match status" value="2"/>
</dbReference>
<evidence type="ECO:0000256" key="13">
    <source>
        <dbReference type="ARBA" id="ARBA00023136"/>
    </source>
</evidence>
<dbReference type="Gene3D" id="3.50.50.60">
    <property type="entry name" value="FAD/NAD(P)-binding domain"/>
    <property type="match status" value="1"/>
</dbReference>
<proteinExistence type="inferred from homology"/>
<evidence type="ECO:0000256" key="4">
    <source>
        <dbReference type="ARBA" id="ARBA00010139"/>
    </source>
</evidence>
<evidence type="ECO:0000256" key="6">
    <source>
        <dbReference type="ARBA" id="ARBA00022692"/>
    </source>
</evidence>
<evidence type="ECO:0000256" key="8">
    <source>
        <dbReference type="ARBA" id="ARBA00022827"/>
    </source>
</evidence>
<keyword evidence="5" id="KW-0285">Flavoprotein</keyword>
<dbReference type="EMBL" id="SHKL01000001">
    <property type="protein sequence ID" value="RZT88681.1"/>
    <property type="molecule type" value="Genomic_DNA"/>
</dbReference>
<evidence type="ECO:0000256" key="12">
    <source>
        <dbReference type="ARBA" id="ARBA00023033"/>
    </source>
</evidence>
<evidence type="ECO:0000256" key="2">
    <source>
        <dbReference type="ARBA" id="ARBA00004389"/>
    </source>
</evidence>
<dbReference type="GO" id="GO:0050660">
    <property type="term" value="F:flavin adenine dinucleotide binding"/>
    <property type="evidence" value="ECO:0007669"/>
    <property type="project" value="InterPro"/>
</dbReference>
<keyword evidence="7" id="KW-0256">Endoplasmic reticulum</keyword>
<dbReference type="InterPro" id="IPR020946">
    <property type="entry name" value="Flavin_mOase-like"/>
</dbReference>
<dbReference type="GO" id="GO:0004499">
    <property type="term" value="F:N,N-dimethylaniline monooxygenase activity"/>
    <property type="evidence" value="ECO:0007669"/>
    <property type="project" value="InterPro"/>
</dbReference>
<dbReference type="Proteomes" id="UP000291591">
    <property type="component" value="Unassembled WGS sequence"/>
</dbReference>
<keyword evidence="6" id="KW-0812">Transmembrane</keyword>
<evidence type="ECO:0000256" key="3">
    <source>
        <dbReference type="ARBA" id="ARBA00009183"/>
    </source>
</evidence>
<reference evidence="14 15" key="1">
    <citation type="submission" date="2019-02" db="EMBL/GenBank/DDBJ databases">
        <title>Sequencing the genomes of 1000 actinobacteria strains.</title>
        <authorList>
            <person name="Klenk H.-P."/>
        </authorList>
    </citation>
    <scope>NUCLEOTIDE SEQUENCE [LARGE SCALE GENOMIC DNA]</scope>
    <source>
        <strain evidence="14 15">DSM 45779</strain>
    </source>
</reference>
<comment type="subcellular location">
    <subcellularLocation>
        <location evidence="2">Endoplasmic reticulum membrane</location>
        <topology evidence="2">Single-pass membrane protein</topology>
    </subcellularLocation>
</comment>
<accession>A0A4Q7V542</accession>
<evidence type="ECO:0000313" key="14">
    <source>
        <dbReference type="EMBL" id="RZT88681.1"/>
    </source>
</evidence>
<dbReference type="PANTHER" id="PTHR23023">
    <property type="entry name" value="DIMETHYLANILINE MONOOXYGENASE"/>
    <property type="match status" value="1"/>
</dbReference>
<keyword evidence="15" id="KW-1185">Reference proteome</keyword>
<dbReference type="FunFam" id="3.50.50.60:FF:000159">
    <property type="entry name" value="Dimethylaniline monooxygenase [N-oxide-forming]"/>
    <property type="match status" value="1"/>
</dbReference>
<organism evidence="14 15">
    <name type="scientific">Pseudonocardia sediminis</name>
    <dbReference type="NCBI Taxonomy" id="1397368"/>
    <lineage>
        <taxon>Bacteria</taxon>
        <taxon>Bacillati</taxon>
        <taxon>Actinomycetota</taxon>
        <taxon>Actinomycetes</taxon>
        <taxon>Pseudonocardiales</taxon>
        <taxon>Pseudonocardiaceae</taxon>
        <taxon>Pseudonocardia</taxon>
    </lineage>
</organism>
<evidence type="ECO:0000256" key="5">
    <source>
        <dbReference type="ARBA" id="ARBA00022630"/>
    </source>
</evidence>